<dbReference type="InterPro" id="IPR042258">
    <property type="entry name" value="DGOK_N"/>
</dbReference>
<dbReference type="Gene3D" id="3.30.420.300">
    <property type="entry name" value="2-keto-3-deoxy-galactonokinase, substrate binding domain"/>
    <property type="match status" value="1"/>
</dbReference>
<dbReference type="Proteomes" id="UP000237662">
    <property type="component" value="Unassembled WGS sequence"/>
</dbReference>
<accession>A0A2S6I1H0</accession>
<dbReference type="GO" id="GO:0034194">
    <property type="term" value="P:D-galactonate catabolic process"/>
    <property type="evidence" value="ECO:0007669"/>
    <property type="project" value="InterPro"/>
</dbReference>
<sequence>MAASPAYFISCDWGTTNFRLRVVESGSQHVVAEVGSGRGIREVFEAFQRSGTNSQRDYFANYLLAQLVTLPKPYRHAPVVASGMASSNMGIRELPYAELPIGARGENLVCEWLDLGATHRLLLVSGVKGSNDIMRGEEVQAVGLIDRMENAGTLVLPGTHSKHLRYTGGVFTDFRTYMTGELFELLSRKSLLSASVEAGPLGQSEREAFDEGVLQAMNGRPTGNLFSVRVQTVLNDYPKKDNYHFLSGLLIGEELRQLTVTAGSVYLAAAGTLSTAYSRAFKILGLDNRLVSFDAEILRHALLFGQTKLLLQHAS</sequence>
<dbReference type="GO" id="GO:0008671">
    <property type="term" value="F:2-dehydro-3-deoxygalactonokinase activity"/>
    <property type="evidence" value="ECO:0007669"/>
    <property type="project" value="InterPro"/>
</dbReference>
<dbReference type="InterPro" id="IPR042257">
    <property type="entry name" value="DGOK_C"/>
</dbReference>
<dbReference type="EMBL" id="PTJC01000006">
    <property type="protein sequence ID" value="PPK85027.1"/>
    <property type="molecule type" value="Genomic_DNA"/>
</dbReference>
<dbReference type="InterPro" id="IPR007729">
    <property type="entry name" value="DGOK"/>
</dbReference>
<keyword evidence="1" id="KW-0808">Transferase</keyword>
<gene>
    <name evidence="1" type="ORF">CLV84_1916</name>
</gene>
<keyword evidence="1" id="KW-0418">Kinase</keyword>
<protein>
    <submittedName>
        <fullName evidence="1">2-dehydro-3-deoxygalactonokinase</fullName>
    </submittedName>
</protein>
<keyword evidence="2" id="KW-1185">Reference proteome</keyword>
<name>A0A2S6I1H0_9BACT</name>
<dbReference type="OrthoDB" id="256574at2"/>
<dbReference type="Gene3D" id="3.30.420.310">
    <property type="entry name" value="2-keto-3-deoxy-galactonokinase, C-terminal domain"/>
    <property type="match status" value="1"/>
</dbReference>
<organism evidence="1 2">
    <name type="scientific">Neolewinella xylanilytica</name>
    <dbReference type="NCBI Taxonomy" id="1514080"/>
    <lineage>
        <taxon>Bacteria</taxon>
        <taxon>Pseudomonadati</taxon>
        <taxon>Bacteroidota</taxon>
        <taxon>Saprospiria</taxon>
        <taxon>Saprospirales</taxon>
        <taxon>Lewinellaceae</taxon>
        <taxon>Neolewinella</taxon>
    </lineage>
</organism>
<proteinExistence type="predicted"/>
<evidence type="ECO:0000313" key="1">
    <source>
        <dbReference type="EMBL" id="PPK85027.1"/>
    </source>
</evidence>
<comment type="caution">
    <text evidence="1">The sequence shown here is derived from an EMBL/GenBank/DDBJ whole genome shotgun (WGS) entry which is preliminary data.</text>
</comment>
<evidence type="ECO:0000313" key="2">
    <source>
        <dbReference type="Proteomes" id="UP000237662"/>
    </source>
</evidence>
<dbReference type="Pfam" id="PF05035">
    <property type="entry name" value="DGOK"/>
    <property type="match status" value="1"/>
</dbReference>
<dbReference type="RefSeq" id="WP_104419552.1">
    <property type="nucleotide sequence ID" value="NZ_PTJC01000006.1"/>
</dbReference>
<reference evidence="1 2" key="1">
    <citation type="submission" date="2018-02" db="EMBL/GenBank/DDBJ databases">
        <title>Genomic Encyclopedia of Archaeal and Bacterial Type Strains, Phase II (KMG-II): from individual species to whole genera.</title>
        <authorList>
            <person name="Goeker M."/>
        </authorList>
    </citation>
    <scope>NUCLEOTIDE SEQUENCE [LARGE SCALE GENOMIC DNA]</scope>
    <source>
        <strain evidence="1 2">DSM 29526</strain>
    </source>
</reference>
<dbReference type="AlphaFoldDB" id="A0A2S6I1H0"/>